<reference evidence="1" key="1">
    <citation type="submission" date="2014-03" db="EMBL/GenBank/DDBJ databases">
        <authorList>
            <person name="Casaregola S."/>
        </authorList>
    </citation>
    <scope>NUCLEOTIDE SEQUENCE [LARGE SCALE GENOMIC DNA]</scope>
    <source>
        <strain evidence="1">CLIB 918</strain>
    </source>
</reference>
<name>A0A0J9XKZ7_GEOCN</name>
<accession>A0A0J9XKZ7</accession>
<organism evidence="1 2">
    <name type="scientific">Geotrichum candidum</name>
    <name type="common">Oospora lactis</name>
    <name type="synonym">Dipodascus geotrichum</name>
    <dbReference type="NCBI Taxonomy" id="1173061"/>
    <lineage>
        <taxon>Eukaryota</taxon>
        <taxon>Fungi</taxon>
        <taxon>Dikarya</taxon>
        <taxon>Ascomycota</taxon>
        <taxon>Saccharomycotina</taxon>
        <taxon>Dipodascomycetes</taxon>
        <taxon>Dipodascales</taxon>
        <taxon>Dipodascaceae</taxon>
        <taxon>Geotrichum</taxon>
    </lineage>
</organism>
<comment type="caution">
    <text evidence="1">The sequence shown here is derived from an EMBL/GenBank/DDBJ whole genome shotgun (WGS) entry which is preliminary data.</text>
</comment>
<dbReference type="OrthoDB" id="4094799at2759"/>
<keyword evidence="2" id="KW-1185">Reference proteome</keyword>
<dbReference type="Proteomes" id="UP000242525">
    <property type="component" value="Unassembled WGS sequence"/>
</dbReference>
<dbReference type="EMBL" id="CCBN010000026">
    <property type="protein sequence ID" value="CDO57879.1"/>
    <property type="molecule type" value="Genomic_DNA"/>
</dbReference>
<dbReference type="AlphaFoldDB" id="A0A0J9XKZ7"/>
<proteinExistence type="predicted"/>
<evidence type="ECO:0000313" key="1">
    <source>
        <dbReference type="EMBL" id="CDO57879.1"/>
    </source>
</evidence>
<sequence length="88" mass="9759">MGGHGHEFLPKQPWSPSGGWWYTPKNANTNLLYISLGMTLVSIAAWKFGERITVQSSHEVDDDTITRWNNAAKKSRESAAIAKVSGEQ</sequence>
<protein>
    <submittedName>
        <fullName evidence="1">Uncharacterized protein</fullName>
    </submittedName>
</protein>
<evidence type="ECO:0000313" key="2">
    <source>
        <dbReference type="Proteomes" id="UP000242525"/>
    </source>
</evidence>
<gene>
    <name evidence="1" type="ORF">BN980_GECA26s00884g</name>
</gene>